<dbReference type="Proteomes" id="UP001149090">
    <property type="component" value="Unassembled WGS sequence"/>
</dbReference>
<dbReference type="Gene3D" id="2.60.40.150">
    <property type="entry name" value="C2 domain"/>
    <property type="match status" value="1"/>
</dbReference>
<evidence type="ECO:0000259" key="4">
    <source>
        <dbReference type="PROSITE" id="PS51650"/>
    </source>
</evidence>
<keyword evidence="7" id="KW-1185">Reference proteome</keyword>
<evidence type="ECO:0000259" key="5">
    <source>
        <dbReference type="PROSITE" id="PS51651"/>
    </source>
</evidence>
<evidence type="ECO:0000256" key="1">
    <source>
        <dbReference type="ARBA" id="ARBA00022658"/>
    </source>
</evidence>
<dbReference type="InterPro" id="IPR046769">
    <property type="entry name" value="DOCKER_Lobe_A"/>
</dbReference>
<sequence>MTQQLEIKTEETKKTFKQDYDSEIKSLSMKKDPLPEITVFPDDHIEVQQIKRELRIEEDTTRFDESSLYHQECAKTFYSDWVSLNRKYRRYQNTIPTQEREKIEPEKFEIDYLESRKTDENYISLEKYQFSTNENEDEKNLKQVEVKKEELNNEILNLKPTKEAFKKNSNIRQEKSRNLFHLFSDIDIENQIGDSRQPTKPFGEPEAYRFIIEPIELKMITQEQIEPFYCILFLFDTSKKKKISENFRFELNPEKFNRFVLQKTENLDYVTMPKKAIFQVAQPSNSIYLVLVIEKILQGSYDSFIETYSKGLPTKGKALNKLKAKVQETCQRLSKYRQTVGWSVFPLFQYDMKNNTLEETFRSTETQKMEGFYRAREDMSEEQMISLMTDKKSTPKKPNLLNGTLLFKIHQFEKELEQKIHEENIVVDTSLRTVKIKGKENKEQQEKDQTKTRQAIPVREIESFPIEKPLVPKMEYVNNMYIYLRQLNIANVKGSSARNISIKLQMKENDTDLHSEGLTVFYGNVLQKRFMDHQLTAVQYHNRKPKLYDEIKILLPLHLTPQHHVLFSLYHVNCKLKKQKKSEGPFGHCAMPVFHKQFMIDGEYTLPIGVALPVSGYLSSPELVMQEKQKNFLQVQVKVESSVYPQNPHVIAFFQGFRNYAQGGKTKLVETMIQLRAHAEEIGEILVHFSAVLLNLLVKLICEPENNENEDNEDEQKMTQRIRAEAFATFARVAYQISLLQDEKECDVLRTYSDFIFDDRDSQKKVYIEIPAQWNQILARDIEAHEKGGEEIRAEGNEYVNPAAFFLELITKSMGLELDSSGKLKGKHDWKMRFSDSAIESIRALGENITRHVRLRSSKGLNVAKRLNQAFANFLKDLFGVMPTGEVFRLAKRHIKILRAQPWESSLETLKYEFLQNLIDYENFLPLNLPVVVQMSTTTNLTKFLASRHFLAGILIRTIFRTIEEKEATDRAKLMAVGVLRDLIAKHDADPKLRAEGAKARFCGVYLLYVLMLIDHVNLCKKQNTEIRRSMLVVFLYILKNIDREYLCKWFGVEALRRRLGLFEALGLCLGTFEYAGKKKLEENERTEKIAANAQSKTVSALDALEQSYAGGAKMMKRKRRELQSMRVAPKSEKEETKSGENNINTEGPQHPVRQFSVDQRTAFETMRGTISGTLNNRPPVFTNAVNEGALATEVGIVVLDVTEDLYKRFAKELEQEDVSAETSVLGQIFHVLVAFLRKNQSNLMLSIFFSSLTLFVRSFENIVFIHNNHFLSELCTQIFGKTVSHDDTIRAAANSMLYMLFRRNHEVCGNFVRTQIHTTIAFSRLVGDPEQFKEEVFVRRALLVLKKYADIESRSLSEFARKMHVHADEMSNILRDSVKLKKYRYDPEMTAHLYHRIADGYNKAPDLRLTWLESLQKFHINNKNFTEATLASLHMCARAFASVSATCVNESCEMKTSDIERFCQSPFFTEKGLISVLKKTARDLKKCKLLEAQVELYSLLIPIYKHARDYPALSSTHHDLKLTYDELIEDSQSVQHSQTLGAYFRVAFFGTKFGELNTREFVYRESDLTHLFSLTERLKSQFSPVFGPENVVILQTSTPPDTSTLSPDKVYLQVTALTPYFPESEENMRVTRFQRSFDISNFQFQTPFTKTGKTQGSIGEQWIRKTVLSCDGHFPYIVKRLPVVDKKVTELSPIIVSLENLRSKNIELSNILSAKEKNINLLQSILSGACLTAVNVGPFEICKVFLSPPFEYPLPQVLELRDEFRKFILMLSDAINENEKYAKDNQKEFNQAVKQGFHTLKENSESFLDDNNFNEAEKEK</sequence>
<dbReference type="Gene3D" id="1.25.40.410">
    <property type="match status" value="1"/>
</dbReference>
<dbReference type="PROSITE" id="PS51650">
    <property type="entry name" value="C2_DOCK"/>
    <property type="match status" value="1"/>
</dbReference>
<dbReference type="GO" id="GO:0007264">
    <property type="term" value="P:small GTPase-mediated signal transduction"/>
    <property type="evidence" value="ECO:0007669"/>
    <property type="project" value="InterPro"/>
</dbReference>
<dbReference type="InterPro" id="IPR026791">
    <property type="entry name" value="DOCK"/>
</dbReference>
<comment type="caution">
    <text evidence="6">The sequence shown here is derived from an EMBL/GenBank/DDBJ whole genome shotgun (WGS) entry which is preliminary data.</text>
</comment>
<dbReference type="OrthoDB" id="47328at2759"/>
<dbReference type="CDD" id="cd08679">
    <property type="entry name" value="C2_DOCK180_related"/>
    <property type="match status" value="1"/>
</dbReference>
<dbReference type="InterPro" id="IPR021816">
    <property type="entry name" value="DOCK_C/D_N"/>
</dbReference>
<dbReference type="Pfam" id="PF11878">
    <property type="entry name" value="DOCK_C-D_N"/>
    <property type="match status" value="1"/>
</dbReference>
<dbReference type="PANTHER" id="PTHR23317:SF76">
    <property type="entry name" value="LD20667P"/>
    <property type="match status" value="1"/>
</dbReference>
<dbReference type="InterPro" id="IPR027007">
    <property type="entry name" value="C2_DOCK-type_domain"/>
</dbReference>
<organism evidence="6 7">
    <name type="scientific">Anaeramoeba ignava</name>
    <name type="common">Anaerobic marine amoeba</name>
    <dbReference type="NCBI Taxonomy" id="1746090"/>
    <lineage>
        <taxon>Eukaryota</taxon>
        <taxon>Metamonada</taxon>
        <taxon>Anaeramoebidae</taxon>
        <taxon>Anaeramoeba</taxon>
    </lineage>
</organism>
<dbReference type="OMA" id="FPHQFND"/>
<reference evidence="6" key="1">
    <citation type="submission" date="2022-10" db="EMBL/GenBank/DDBJ databases">
        <title>Novel sulphate-reducing endosymbionts in the free-living metamonad Anaeramoeba.</title>
        <authorList>
            <person name="Jerlstrom-Hultqvist J."/>
            <person name="Cepicka I."/>
            <person name="Gallot-Lavallee L."/>
            <person name="Salas-Leiva D."/>
            <person name="Curtis B.A."/>
            <person name="Zahonova K."/>
            <person name="Pipaliya S."/>
            <person name="Dacks J."/>
            <person name="Roger A.J."/>
        </authorList>
    </citation>
    <scope>NUCLEOTIDE SEQUENCE</scope>
    <source>
        <strain evidence="6">BMAN</strain>
    </source>
</reference>
<feature type="compositionally biased region" description="Basic and acidic residues" evidence="3">
    <location>
        <begin position="1130"/>
        <end position="1139"/>
    </location>
</feature>
<dbReference type="GO" id="GO:0005085">
    <property type="term" value="F:guanyl-nucleotide exchange factor activity"/>
    <property type="evidence" value="ECO:0007669"/>
    <property type="project" value="UniProtKB-KW"/>
</dbReference>
<evidence type="ECO:0000256" key="3">
    <source>
        <dbReference type="SAM" id="MobiDB-lite"/>
    </source>
</evidence>
<dbReference type="PROSITE" id="PS51651">
    <property type="entry name" value="DOCKER"/>
    <property type="match status" value="1"/>
</dbReference>
<dbReference type="Pfam" id="PF20421">
    <property type="entry name" value="DHR-2_Lobe_C"/>
    <property type="match status" value="1"/>
</dbReference>
<feature type="domain" description="C2 DOCK-type" evidence="4">
    <location>
        <begin position="477"/>
        <end position="640"/>
    </location>
</feature>
<feature type="region of interest" description="Disordered" evidence="3">
    <location>
        <begin position="1120"/>
        <end position="1151"/>
    </location>
</feature>
<evidence type="ECO:0000313" key="7">
    <source>
        <dbReference type="Proteomes" id="UP001149090"/>
    </source>
</evidence>
<dbReference type="Gene3D" id="1.20.58.740">
    <property type="match status" value="1"/>
</dbReference>
<feature type="domain" description="DOCKER" evidence="5">
    <location>
        <begin position="1400"/>
        <end position="1814"/>
    </location>
</feature>
<evidence type="ECO:0000313" key="6">
    <source>
        <dbReference type="EMBL" id="KAJ5070855.1"/>
    </source>
</evidence>
<dbReference type="InterPro" id="IPR046773">
    <property type="entry name" value="DOCKER_Lobe_C"/>
</dbReference>
<keyword evidence="1" id="KW-0344">Guanine-nucleotide releasing factor</keyword>
<accession>A0A9Q0LEA5</accession>
<evidence type="ECO:0000256" key="2">
    <source>
        <dbReference type="PROSITE-ProRule" id="PRU00983"/>
    </source>
</evidence>
<name>A0A9Q0LEA5_ANAIG</name>
<dbReference type="InterPro" id="IPR035892">
    <property type="entry name" value="C2_domain_sf"/>
</dbReference>
<protein>
    <submittedName>
        <fullName evidence="6">Dedicator of cytokinesis protein</fullName>
    </submittedName>
</protein>
<proteinExistence type="inferred from homology"/>
<dbReference type="InterPro" id="IPR027357">
    <property type="entry name" value="DOCKER_dom"/>
</dbReference>
<dbReference type="InterPro" id="IPR046770">
    <property type="entry name" value="DOCKER_Lobe_B"/>
</dbReference>
<gene>
    <name evidence="6" type="ORF">M0811_01836</name>
</gene>
<dbReference type="InterPro" id="IPR043161">
    <property type="entry name" value="DOCK_C_lobe_A"/>
</dbReference>
<dbReference type="Pfam" id="PF20422">
    <property type="entry name" value="DHR-2_Lobe_B"/>
    <property type="match status" value="1"/>
</dbReference>
<dbReference type="Pfam" id="PF14429">
    <property type="entry name" value="DOCK-C2"/>
    <property type="match status" value="1"/>
</dbReference>
<comment type="similarity">
    <text evidence="2">Belongs to the DOCK family.</text>
</comment>
<dbReference type="PANTHER" id="PTHR23317">
    <property type="entry name" value="DEDICATOR OF CYTOKINESIS DOCK"/>
    <property type="match status" value="1"/>
</dbReference>
<dbReference type="InterPro" id="IPR043162">
    <property type="entry name" value="DOCK_C_lobe_C"/>
</dbReference>
<dbReference type="EMBL" id="JAPDFW010000092">
    <property type="protein sequence ID" value="KAJ5070855.1"/>
    <property type="molecule type" value="Genomic_DNA"/>
</dbReference>
<dbReference type="Pfam" id="PF06920">
    <property type="entry name" value="DHR-2_Lobe_A"/>
    <property type="match status" value="1"/>
</dbReference>